<gene>
    <name evidence="4" type="ORF">IAB26_04575</name>
</gene>
<evidence type="ECO:0000259" key="3">
    <source>
        <dbReference type="PROSITE" id="PS51186"/>
    </source>
</evidence>
<dbReference type="InterPro" id="IPR050680">
    <property type="entry name" value="YpeA/RimI_acetyltransf"/>
</dbReference>
<dbReference type="InterPro" id="IPR000182">
    <property type="entry name" value="GNAT_dom"/>
</dbReference>
<keyword evidence="1" id="KW-0808">Transferase</keyword>
<organism evidence="4 5">
    <name type="scientific">Candidatus Limivivens merdigallinarum</name>
    <dbReference type="NCBI Taxonomy" id="2840859"/>
    <lineage>
        <taxon>Bacteria</taxon>
        <taxon>Bacillati</taxon>
        <taxon>Bacillota</taxon>
        <taxon>Clostridia</taxon>
        <taxon>Lachnospirales</taxon>
        <taxon>Lachnospiraceae</taxon>
        <taxon>Lachnospiraceae incertae sedis</taxon>
        <taxon>Candidatus Limivivens</taxon>
    </lineage>
</organism>
<keyword evidence="2" id="KW-0012">Acyltransferase</keyword>
<evidence type="ECO:0000313" key="5">
    <source>
        <dbReference type="Proteomes" id="UP000886886"/>
    </source>
</evidence>
<reference evidence="4" key="1">
    <citation type="submission" date="2020-10" db="EMBL/GenBank/DDBJ databases">
        <authorList>
            <person name="Gilroy R."/>
        </authorList>
    </citation>
    <scope>NUCLEOTIDE SEQUENCE</scope>
    <source>
        <strain evidence="4">ChiSjej3B21-11622</strain>
    </source>
</reference>
<sequence>MNREAYMKLIEEISLNAWPSHKIELYDGWLIRFSHNYTHRTNSVEQVGVSSIPVEEKIAYCEAMYTNYHTPAIFKINPLLPPSFDKLLEERGYEIQHTTDVMTMELKNLHPYLPVSAEYEYYGRNSGLPSSIYYPNDAIVQLRDRITDEWITALFRLNGTTNPTLRRIVPSMFKAIPKETIVAQVEIDGRMIASGLGILDRGHIGLYAIYVDASCRRKGLARAIASSILTEAKKKGADKAYLQVVKGNTYAKHLYTSLGFQDFYTYWFRVKEMREPDT</sequence>
<dbReference type="PROSITE" id="PS51186">
    <property type="entry name" value="GNAT"/>
    <property type="match status" value="1"/>
</dbReference>
<dbReference type="SUPFAM" id="SSF55729">
    <property type="entry name" value="Acyl-CoA N-acyltransferases (Nat)"/>
    <property type="match status" value="1"/>
</dbReference>
<dbReference type="Pfam" id="PF00583">
    <property type="entry name" value="Acetyltransf_1"/>
    <property type="match status" value="1"/>
</dbReference>
<evidence type="ECO:0000256" key="2">
    <source>
        <dbReference type="ARBA" id="ARBA00023315"/>
    </source>
</evidence>
<dbReference type="AlphaFoldDB" id="A0A9D0ZW73"/>
<dbReference type="Proteomes" id="UP000886886">
    <property type="component" value="Unassembled WGS sequence"/>
</dbReference>
<reference evidence="4" key="2">
    <citation type="journal article" date="2021" name="PeerJ">
        <title>Extensive microbial diversity within the chicken gut microbiome revealed by metagenomics and culture.</title>
        <authorList>
            <person name="Gilroy R."/>
            <person name="Ravi A."/>
            <person name="Getino M."/>
            <person name="Pursley I."/>
            <person name="Horton D.L."/>
            <person name="Alikhan N.F."/>
            <person name="Baker D."/>
            <person name="Gharbi K."/>
            <person name="Hall N."/>
            <person name="Watson M."/>
            <person name="Adriaenssens E.M."/>
            <person name="Foster-Nyarko E."/>
            <person name="Jarju S."/>
            <person name="Secka A."/>
            <person name="Antonio M."/>
            <person name="Oren A."/>
            <person name="Chaudhuri R.R."/>
            <person name="La Ragione R."/>
            <person name="Hildebrand F."/>
            <person name="Pallen M.J."/>
        </authorList>
    </citation>
    <scope>NUCLEOTIDE SEQUENCE</scope>
    <source>
        <strain evidence="4">ChiSjej3B21-11622</strain>
    </source>
</reference>
<dbReference type="GO" id="GO:0016747">
    <property type="term" value="F:acyltransferase activity, transferring groups other than amino-acyl groups"/>
    <property type="evidence" value="ECO:0007669"/>
    <property type="project" value="InterPro"/>
</dbReference>
<accession>A0A9D0ZW73</accession>
<name>A0A9D0ZW73_9FIRM</name>
<feature type="domain" description="N-acetyltransferase" evidence="3">
    <location>
        <begin position="140"/>
        <end position="278"/>
    </location>
</feature>
<dbReference type="PANTHER" id="PTHR43420">
    <property type="entry name" value="ACETYLTRANSFERASE"/>
    <property type="match status" value="1"/>
</dbReference>
<proteinExistence type="predicted"/>
<evidence type="ECO:0000313" key="4">
    <source>
        <dbReference type="EMBL" id="HIQ95818.1"/>
    </source>
</evidence>
<protein>
    <submittedName>
        <fullName evidence="4">GNAT family N-acetyltransferase</fullName>
    </submittedName>
</protein>
<dbReference type="EMBL" id="DVFT01000067">
    <property type="protein sequence ID" value="HIQ95818.1"/>
    <property type="molecule type" value="Genomic_DNA"/>
</dbReference>
<dbReference type="CDD" id="cd04301">
    <property type="entry name" value="NAT_SF"/>
    <property type="match status" value="1"/>
</dbReference>
<dbReference type="Pfam" id="PF24553">
    <property type="entry name" value="Rv0428c_C"/>
    <property type="match status" value="1"/>
</dbReference>
<dbReference type="InterPro" id="IPR016181">
    <property type="entry name" value="Acyl_CoA_acyltransferase"/>
</dbReference>
<evidence type="ECO:0000256" key="1">
    <source>
        <dbReference type="ARBA" id="ARBA00022679"/>
    </source>
</evidence>
<dbReference type="Gene3D" id="3.40.630.30">
    <property type="match status" value="1"/>
</dbReference>
<comment type="caution">
    <text evidence="4">The sequence shown here is derived from an EMBL/GenBank/DDBJ whole genome shotgun (WGS) entry which is preliminary data.</text>
</comment>
<dbReference type="InterPro" id="IPR056935">
    <property type="entry name" value="Rv0428c-like_C"/>
</dbReference>